<evidence type="ECO:0000313" key="2">
    <source>
        <dbReference type="EMBL" id="SDC31682.1"/>
    </source>
</evidence>
<evidence type="ECO:0008006" key="4">
    <source>
        <dbReference type="Google" id="ProtNLM"/>
    </source>
</evidence>
<dbReference type="EMBL" id="FMYP01000025">
    <property type="protein sequence ID" value="SDC31682.1"/>
    <property type="molecule type" value="Genomic_DNA"/>
</dbReference>
<feature type="signal peptide" evidence="1">
    <location>
        <begin position="1"/>
        <end position="21"/>
    </location>
</feature>
<gene>
    <name evidence="2" type="ORF">SAMN05216323_102544</name>
</gene>
<reference evidence="2 3" key="1">
    <citation type="submission" date="2016-09" db="EMBL/GenBank/DDBJ databases">
        <authorList>
            <person name="Capua I."/>
            <person name="De Benedictis P."/>
            <person name="Joannis T."/>
            <person name="Lombin L.H."/>
            <person name="Cattoli G."/>
        </authorList>
    </citation>
    <scope>NUCLEOTIDE SEQUENCE [LARGE SCALE GENOMIC DNA]</scope>
    <source>
        <strain evidence="2 3">A7P-90m</strain>
    </source>
</reference>
<evidence type="ECO:0000256" key="1">
    <source>
        <dbReference type="SAM" id="SignalP"/>
    </source>
</evidence>
<accession>A0A1G6KKQ4</accession>
<proteinExistence type="predicted"/>
<dbReference type="RefSeq" id="WP_092437845.1">
    <property type="nucleotide sequence ID" value="NZ_FMYP01000025.1"/>
</dbReference>
<keyword evidence="3" id="KW-1185">Reference proteome</keyword>
<sequence length="291" mass="33675">MLNRIVAIAITITSFTLNAFSAESLFDKTKMTECFNLIYNYNLQAADSLATVEYNANSHERFIIDINIQWYNILSNVNKVENYNKITSTFIALVRRSEKAKLQSQKDIFLLLYSGIFKLRCDAYFDEKFKALDTYFKLLPNIKYVIKHSNDCEEYKLLAGMYNYAFGSIKQQHPLLAKSLIFFPKADMTLGQTQLNQCLKSDFPVVKTEASYFLYKVRSEINKDYTHSEYLIVLLHNQYKENPLYAIELLKTSTLLKSKGITKKEVDTLIAGSRALSTDQKNHFLKTIETI</sequence>
<protein>
    <recommendedName>
        <fullName evidence="4">Tetratricopeptide repeat-containing protein</fullName>
    </recommendedName>
</protein>
<keyword evidence="1" id="KW-0732">Signal</keyword>
<evidence type="ECO:0000313" key="3">
    <source>
        <dbReference type="Proteomes" id="UP000199452"/>
    </source>
</evidence>
<dbReference type="STRING" id="1640674.SAMN05216323_102544"/>
<feature type="chain" id="PRO_5011706548" description="Tetratricopeptide repeat-containing protein" evidence="1">
    <location>
        <begin position="22"/>
        <end position="291"/>
    </location>
</feature>
<organism evidence="2 3">
    <name type="scientific">Williamwhitmania taraxaci</name>
    <dbReference type="NCBI Taxonomy" id="1640674"/>
    <lineage>
        <taxon>Bacteria</taxon>
        <taxon>Pseudomonadati</taxon>
        <taxon>Bacteroidota</taxon>
        <taxon>Bacteroidia</taxon>
        <taxon>Bacteroidales</taxon>
        <taxon>Williamwhitmaniaceae</taxon>
        <taxon>Williamwhitmania</taxon>
    </lineage>
</organism>
<dbReference type="AlphaFoldDB" id="A0A1G6KKQ4"/>
<dbReference type="Proteomes" id="UP000199452">
    <property type="component" value="Unassembled WGS sequence"/>
</dbReference>
<name>A0A1G6KKQ4_9BACT</name>